<organism evidence="2 3">
    <name type="scientific">Rufibacter quisquiliarum</name>
    <dbReference type="NCBI Taxonomy" id="1549639"/>
    <lineage>
        <taxon>Bacteria</taxon>
        <taxon>Pseudomonadati</taxon>
        <taxon>Bacteroidota</taxon>
        <taxon>Cytophagia</taxon>
        <taxon>Cytophagales</taxon>
        <taxon>Hymenobacteraceae</taxon>
        <taxon>Rufibacter</taxon>
    </lineage>
</organism>
<dbReference type="AlphaFoldDB" id="A0A839GKL8"/>
<feature type="domain" description="PKD/Chitinase" evidence="1">
    <location>
        <begin position="166"/>
        <end position="240"/>
    </location>
</feature>
<dbReference type="InterPro" id="IPR035986">
    <property type="entry name" value="PKD_dom_sf"/>
</dbReference>
<feature type="domain" description="PKD/Chitinase" evidence="1">
    <location>
        <begin position="478"/>
        <end position="552"/>
    </location>
</feature>
<dbReference type="Pfam" id="PF18962">
    <property type="entry name" value="Por_Secre_tail"/>
    <property type="match status" value="1"/>
</dbReference>
<feature type="domain" description="PKD/Chitinase" evidence="1">
    <location>
        <begin position="790"/>
        <end position="860"/>
    </location>
</feature>
<evidence type="ECO:0000259" key="1">
    <source>
        <dbReference type="SMART" id="SM00089"/>
    </source>
</evidence>
<dbReference type="NCBIfam" id="TIGR04183">
    <property type="entry name" value="Por_Secre_tail"/>
    <property type="match status" value="1"/>
</dbReference>
<dbReference type="Proteomes" id="UP000563094">
    <property type="component" value="Unassembled WGS sequence"/>
</dbReference>
<feature type="domain" description="PKD/Chitinase" evidence="1">
    <location>
        <begin position="714"/>
        <end position="789"/>
    </location>
</feature>
<gene>
    <name evidence="2" type="ORF">FHS90_000837</name>
</gene>
<feature type="domain" description="PKD/Chitinase" evidence="1">
    <location>
        <begin position="862"/>
        <end position="929"/>
    </location>
</feature>
<protein>
    <recommendedName>
        <fullName evidence="1">PKD/Chitinase domain-containing protein</fullName>
    </recommendedName>
</protein>
<dbReference type="SUPFAM" id="SSF49299">
    <property type="entry name" value="PKD domain"/>
    <property type="match status" value="1"/>
</dbReference>
<dbReference type="RefSeq" id="WP_182511925.1">
    <property type="nucleotide sequence ID" value="NZ_JACJIQ010000002.1"/>
</dbReference>
<accession>A0A839GKL8</accession>
<dbReference type="InterPro" id="IPR013783">
    <property type="entry name" value="Ig-like_fold"/>
</dbReference>
<proteinExistence type="predicted"/>
<dbReference type="SMART" id="SM00089">
    <property type="entry name" value="PKD"/>
    <property type="match status" value="9"/>
</dbReference>
<feature type="domain" description="PKD/Chitinase" evidence="1">
    <location>
        <begin position="629"/>
        <end position="712"/>
    </location>
</feature>
<feature type="domain" description="PKD/Chitinase" evidence="1">
    <location>
        <begin position="245"/>
        <end position="317"/>
    </location>
</feature>
<name>A0A839GKL8_9BACT</name>
<feature type="domain" description="PKD/Chitinase" evidence="1">
    <location>
        <begin position="85"/>
        <end position="165"/>
    </location>
</feature>
<comment type="caution">
    <text evidence="2">The sequence shown here is derived from an EMBL/GenBank/DDBJ whole genome shotgun (WGS) entry which is preliminary data.</text>
</comment>
<dbReference type="EMBL" id="JACJIQ010000002">
    <property type="protein sequence ID" value="MBA9076135.1"/>
    <property type="molecule type" value="Genomic_DNA"/>
</dbReference>
<sequence length="1099" mass="109767">MTVPFTTDISFPEGNVFTVQLSSTTGSFATPRSLGTAAGTGAGSIQVTLPTNLTAGTGYRVRVTASQAPNGTTVLDNGSNLTIGVPPATPTITAPDICAGSTLSLTANNVSGATYTWTGPNNFAASGRVVSIPQAETTASGVYTVTLSLNGCSATASKEVTVRPASANAGPDIVTCPGQSVQLTATGGVSYSWAPSATLNDATIANPIATPAATTTYTVTVTNANGCVRTDQVLVTVSPLPTIAIAPATPAVCPGSSVQLTASGAVSYSWSPAIGLDDPTSATPVASPAQTTTYTVTGTSAAGCTNTRTVTVTVKVPPVANAGFDRTICSGQALVIGSTTTSSGTYLWEPAIGLSSATTKTPTLTLVNNTAQPVSHTYKLTVISNGCVSTDEVVITVSPAVQANAGPDVAICAGGSTQLNATGGTVYRWNPTTNLSDPNSPTPVAFPTATTRYIVTITNAEGCSRNDTVFVNVNPLPVVTVTPAAPSICVGSSVQLQATGAVTYQWSPAAGLSNPAIADPVASPTETTTYTVTGYSATGCASVSKTVTVKVNPYPIANAGPDKVVCSRQSTTIGAPAVSGYTYSWSPALGLSNAKAANPTLTYPGDNLQPITVEYTLTVTANGCSSSDVVQITVNPTAYAGPAVAICQGASTQLQATGGITYSWSPATGLSNPTIANPIASPTATTTYTVTVTNPNGVCSTTSSVRVTVNAPPTVTATASSSTVCAGSPVTLTATGGTSYSWSPATGLSNPTSATPTATPSATTTYTVTATDARGCSNTASVTVNVTTATATIQASGPTTFCPGGSVTLTASPGTAYLWSTGATTPSITVNTEGSYTVRVSNSANCQVTSAPTVVTVSAAPVATIQASGTTALCSGASVTLTASPGSSYLWNTGATTPSITVSTAGSYSVTVTNGSNCQATSTPVVVTSSGGPAVSFAPVGNICKDRSTFALTGGAPAGGTYSGPGVSNNQFSAAVAGVGVHTLTYTYTSPEGCSNTATQTITVENCLSAADELQAASLNVYPNPATSELTVSVKLLKKENILVRLTDLRGKVVYETISAAPAGDFRQTIPVQTLPAGMYLLQYRAAGASTSRKVVITR</sequence>
<reference evidence="2 3" key="1">
    <citation type="submission" date="2020-08" db="EMBL/GenBank/DDBJ databases">
        <title>Genomic Encyclopedia of Type Strains, Phase IV (KMG-IV): sequencing the most valuable type-strain genomes for metagenomic binning, comparative biology and taxonomic classification.</title>
        <authorList>
            <person name="Goeker M."/>
        </authorList>
    </citation>
    <scope>NUCLEOTIDE SEQUENCE [LARGE SCALE GENOMIC DNA]</scope>
    <source>
        <strain evidence="2 3">DSM 29854</strain>
    </source>
</reference>
<dbReference type="Gene3D" id="2.60.40.10">
    <property type="entry name" value="Immunoglobulins"/>
    <property type="match status" value="6"/>
</dbReference>
<dbReference type="InterPro" id="IPR022409">
    <property type="entry name" value="PKD/Chitinase_dom"/>
</dbReference>
<evidence type="ECO:0000313" key="3">
    <source>
        <dbReference type="Proteomes" id="UP000563094"/>
    </source>
</evidence>
<evidence type="ECO:0000313" key="2">
    <source>
        <dbReference type="EMBL" id="MBA9076135.1"/>
    </source>
</evidence>
<keyword evidence="3" id="KW-1185">Reference proteome</keyword>
<feature type="domain" description="PKD/Chitinase" evidence="1">
    <location>
        <begin position="392"/>
        <end position="476"/>
    </location>
</feature>
<dbReference type="InterPro" id="IPR026444">
    <property type="entry name" value="Secre_tail"/>
</dbReference>